<keyword evidence="1" id="KW-0812">Transmembrane</keyword>
<dbReference type="AlphaFoldDB" id="A0A239KUB4"/>
<proteinExistence type="predicted"/>
<evidence type="ECO:0000256" key="1">
    <source>
        <dbReference type="SAM" id="Phobius"/>
    </source>
</evidence>
<dbReference type="SUPFAM" id="SSF54523">
    <property type="entry name" value="Pili subunits"/>
    <property type="match status" value="1"/>
</dbReference>
<name>A0A239KUB4_9BURK</name>
<gene>
    <name evidence="2" type="ORF">SAMN06265795_117106</name>
</gene>
<reference evidence="2 3" key="1">
    <citation type="submission" date="2017-06" db="EMBL/GenBank/DDBJ databases">
        <authorList>
            <person name="Kim H.J."/>
            <person name="Triplett B.A."/>
        </authorList>
    </citation>
    <scope>NUCLEOTIDE SEQUENCE [LARGE SCALE GENOMIC DNA]</scope>
    <source>
        <strain evidence="2 3">U15</strain>
    </source>
</reference>
<protein>
    <recommendedName>
        <fullName evidence="4">PilS N terminal</fullName>
    </recommendedName>
</protein>
<dbReference type="Gene3D" id="3.30.1690.10">
    <property type="entry name" value="TcpA-like pilin"/>
    <property type="match status" value="1"/>
</dbReference>
<keyword evidence="1" id="KW-1133">Transmembrane helix</keyword>
<sequence length="213" mass="21513">MKPLLFKSKYKHQPKNFHAQQGITAVDLVIVLAVAAVIIAGIGLTAKALFSDAKINADANDLQYIMTKYPQTFAAAPDTLAATAQNVNLSGIAPTSWTLNGAGPASSLSMKIGRNLSVAPATITGAAANGISFNVSAGMSANECNAFVSQLMNISSAVVVGAGPNAVGNPAPVTNTPAGTAIKGTDGTTSAAAMTAQCANTATNQIVFYMPKG</sequence>
<evidence type="ECO:0008006" key="4">
    <source>
        <dbReference type="Google" id="ProtNLM"/>
    </source>
</evidence>
<dbReference type="RefSeq" id="WP_143131382.1">
    <property type="nucleotide sequence ID" value="NZ_FZOT01000017.1"/>
</dbReference>
<dbReference type="EMBL" id="FZOT01000017">
    <property type="protein sequence ID" value="SNT21946.1"/>
    <property type="molecule type" value="Genomic_DNA"/>
</dbReference>
<evidence type="ECO:0000313" key="3">
    <source>
        <dbReference type="Proteomes" id="UP000198284"/>
    </source>
</evidence>
<dbReference type="InterPro" id="IPR045584">
    <property type="entry name" value="Pilin-like"/>
</dbReference>
<evidence type="ECO:0000313" key="2">
    <source>
        <dbReference type="EMBL" id="SNT21946.1"/>
    </source>
</evidence>
<organism evidence="2 3">
    <name type="scientific">Noviherbaspirillum humi</name>
    <dbReference type="NCBI Taxonomy" id="1688639"/>
    <lineage>
        <taxon>Bacteria</taxon>
        <taxon>Pseudomonadati</taxon>
        <taxon>Pseudomonadota</taxon>
        <taxon>Betaproteobacteria</taxon>
        <taxon>Burkholderiales</taxon>
        <taxon>Oxalobacteraceae</taxon>
        <taxon>Noviherbaspirillum</taxon>
    </lineage>
</organism>
<accession>A0A239KUB4</accession>
<dbReference type="Proteomes" id="UP000198284">
    <property type="component" value="Unassembled WGS sequence"/>
</dbReference>
<keyword evidence="1" id="KW-0472">Membrane</keyword>
<keyword evidence="3" id="KW-1185">Reference proteome</keyword>
<feature type="transmembrane region" description="Helical" evidence="1">
    <location>
        <begin position="21"/>
        <end position="44"/>
    </location>
</feature>